<dbReference type="EMBL" id="ML992664">
    <property type="protein sequence ID" value="KAF2216168.1"/>
    <property type="molecule type" value="Genomic_DNA"/>
</dbReference>
<organism evidence="2 3">
    <name type="scientific">Cercospora zeae-maydis SCOH1-5</name>
    <dbReference type="NCBI Taxonomy" id="717836"/>
    <lineage>
        <taxon>Eukaryota</taxon>
        <taxon>Fungi</taxon>
        <taxon>Dikarya</taxon>
        <taxon>Ascomycota</taxon>
        <taxon>Pezizomycotina</taxon>
        <taxon>Dothideomycetes</taxon>
        <taxon>Dothideomycetidae</taxon>
        <taxon>Mycosphaerellales</taxon>
        <taxon>Mycosphaerellaceae</taxon>
        <taxon>Cercospora</taxon>
    </lineage>
</organism>
<dbReference type="Proteomes" id="UP000799539">
    <property type="component" value="Unassembled WGS sequence"/>
</dbReference>
<sequence length="71" mass="8182">MFSSNAKSDSPTRKKTAKKEGKSKAALRHSRSKLRFPSQSHHHHVMRLTWPSRSSRKMSKVTRSPSRAKPR</sequence>
<proteinExistence type="predicted"/>
<keyword evidence="3" id="KW-1185">Reference proteome</keyword>
<evidence type="ECO:0000256" key="1">
    <source>
        <dbReference type="SAM" id="MobiDB-lite"/>
    </source>
</evidence>
<accession>A0A6A6FSN0</accession>
<name>A0A6A6FSN0_9PEZI</name>
<reference evidence="2" key="1">
    <citation type="journal article" date="2020" name="Stud. Mycol.">
        <title>101 Dothideomycetes genomes: a test case for predicting lifestyles and emergence of pathogens.</title>
        <authorList>
            <person name="Haridas S."/>
            <person name="Albert R."/>
            <person name="Binder M."/>
            <person name="Bloem J."/>
            <person name="Labutti K."/>
            <person name="Salamov A."/>
            <person name="Andreopoulos B."/>
            <person name="Baker S."/>
            <person name="Barry K."/>
            <person name="Bills G."/>
            <person name="Bluhm B."/>
            <person name="Cannon C."/>
            <person name="Castanera R."/>
            <person name="Culley D."/>
            <person name="Daum C."/>
            <person name="Ezra D."/>
            <person name="Gonzalez J."/>
            <person name="Henrissat B."/>
            <person name="Kuo A."/>
            <person name="Liang C."/>
            <person name="Lipzen A."/>
            <person name="Lutzoni F."/>
            <person name="Magnuson J."/>
            <person name="Mondo S."/>
            <person name="Nolan M."/>
            <person name="Ohm R."/>
            <person name="Pangilinan J."/>
            <person name="Park H.-J."/>
            <person name="Ramirez L."/>
            <person name="Alfaro M."/>
            <person name="Sun H."/>
            <person name="Tritt A."/>
            <person name="Yoshinaga Y."/>
            <person name="Zwiers L.-H."/>
            <person name="Turgeon B."/>
            <person name="Goodwin S."/>
            <person name="Spatafora J."/>
            <person name="Crous P."/>
            <person name="Grigoriev I."/>
        </authorList>
    </citation>
    <scope>NUCLEOTIDE SEQUENCE</scope>
    <source>
        <strain evidence="2">SCOH1-5</strain>
    </source>
</reference>
<dbReference type="OrthoDB" id="2405944at2759"/>
<evidence type="ECO:0000313" key="2">
    <source>
        <dbReference type="EMBL" id="KAF2216168.1"/>
    </source>
</evidence>
<dbReference type="AlphaFoldDB" id="A0A6A6FSN0"/>
<gene>
    <name evidence="2" type="ORF">CERZMDRAFT_119817</name>
</gene>
<feature type="region of interest" description="Disordered" evidence="1">
    <location>
        <begin position="1"/>
        <end position="71"/>
    </location>
</feature>
<feature type="compositionally biased region" description="Basic residues" evidence="1">
    <location>
        <begin position="54"/>
        <end position="71"/>
    </location>
</feature>
<feature type="compositionally biased region" description="Basic residues" evidence="1">
    <location>
        <begin position="25"/>
        <end position="46"/>
    </location>
</feature>
<evidence type="ECO:0000313" key="3">
    <source>
        <dbReference type="Proteomes" id="UP000799539"/>
    </source>
</evidence>
<protein>
    <submittedName>
        <fullName evidence="2">Uncharacterized protein</fullName>
    </submittedName>
</protein>